<evidence type="ECO:0000256" key="1">
    <source>
        <dbReference type="SAM" id="MobiDB-lite"/>
    </source>
</evidence>
<proteinExistence type="predicted"/>
<feature type="compositionally biased region" description="Basic and acidic residues" evidence="1">
    <location>
        <begin position="1"/>
        <end position="24"/>
    </location>
</feature>
<organism evidence="2 3">
    <name type="scientific">Colletotrichum trifolii</name>
    <dbReference type="NCBI Taxonomy" id="5466"/>
    <lineage>
        <taxon>Eukaryota</taxon>
        <taxon>Fungi</taxon>
        <taxon>Dikarya</taxon>
        <taxon>Ascomycota</taxon>
        <taxon>Pezizomycotina</taxon>
        <taxon>Sordariomycetes</taxon>
        <taxon>Hypocreomycetidae</taxon>
        <taxon>Glomerellales</taxon>
        <taxon>Glomerellaceae</taxon>
        <taxon>Colletotrichum</taxon>
        <taxon>Colletotrichum orbiculare species complex</taxon>
    </lineage>
</organism>
<dbReference type="AlphaFoldDB" id="A0A4R8QWQ6"/>
<evidence type="ECO:0000313" key="3">
    <source>
        <dbReference type="Proteomes" id="UP000295703"/>
    </source>
</evidence>
<dbReference type="STRING" id="5466.A0A4R8QWQ6"/>
<keyword evidence="3" id="KW-1185">Reference proteome</keyword>
<protein>
    <submittedName>
        <fullName evidence="2">Uncharacterized protein</fullName>
    </submittedName>
</protein>
<comment type="caution">
    <text evidence="2">The sequence shown here is derived from an EMBL/GenBank/DDBJ whole genome shotgun (WGS) entry which is preliminary data.</text>
</comment>
<sequence>MSSPPPEEKPNETAEQKQTRRDKILAQAAAKLDEAQQEVKAAEEARQRGEGVEDPEEKKKIFGEASEHEKRAKALAKDSHRLQSGLWQGGISGAGIGAGIGTGLGAGVGTIVGAVVGGVASIPTTGLGLLIGAGTGAIHGPWYKLDSGEKKGPVEEGLEEAMEEEKSKDGK</sequence>
<evidence type="ECO:0000313" key="2">
    <source>
        <dbReference type="EMBL" id="TDZ48331.1"/>
    </source>
</evidence>
<gene>
    <name evidence="2" type="ORF">CTRI78_v008291</name>
</gene>
<dbReference type="Proteomes" id="UP000295703">
    <property type="component" value="Unassembled WGS sequence"/>
</dbReference>
<name>A0A4R8QWQ6_COLTR</name>
<reference evidence="2 3" key="1">
    <citation type="submission" date="2018-12" db="EMBL/GenBank/DDBJ databases">
        <title>Genome sequence and assembly of Colletotrichum trifolii.</title>
        <authorList>
            <person name="Gan P."/>
            <person name="Shirasu K."/>
        </authorList>
    </citation>
    <scope>NUCLEOTIDE SEQUENCE [LARGE SCALE GENOMIC DNA]</scope>
    <source>
        <strain evidence="2 3">543-2</strain>
    </source>
</reference>
<dbReference type="EMBL" id="RYZW01000098">
    <property type="protein sequence ID" value="TDZ48331.1"/>
    <property type="molecule type" value="Genomic_DNA"/>
</dbReference>
<accession>A0A4R8QWQ6</accession>
<feature type="region of interest" description="Disordered" evidence="1">
    <location>
        <begin position="1"/>
        <end position="79"/>
    </location>
</feature>
<feature type="compositionally biased region" description="Basic and acidic residues" evidence="1">
    <location>
        <begin position="40"/>
        <end position="79"/>
    </location>
</feature>
<feature type="region of interest" description="Disordered" evidence="1">
    <location>
        <begin position="144"/>
        <end position="171"/>
    </location>
</feature>